<evidence type="ECO:0000256" key="1">
    <source>
        <dbReference type="SAM" id="MobiDB-lite"/>
    </source>
</evidence>
<dbReference type="EMBL" id="JAHLQT010039062">
    <property type="protein sequence ID" value="KAG7156750.1"/>
    <property type="molecule type" value="Genomic_DNA"/>
</dbReference>
<gene>
    <name evidence="2" type="ORF">Hamer_G006752</name>
</gene>
<proteinExistence type="predicted"/>
<reference evidence="2" key="1">
    <citation type="journal article" date="2021" name="Sci. Adv.">
        <title>The American lobster genome reveals insights on longevity, neural, and immune adaptations.</title>
        <authorList>
            <person name="Polinski J.M."/>
            <person name="Zimin A.V."/>
            <person name="Clark K.F."/>
            <person name="Kohn A.B."/>
            <person name="Sadowski N."/>
            <person name="Timp W."/>
            <person name="Ptitsyn A."/>
            <person name="Khanna P."/>
            <person name="Romanova D.Y."/>
            <person name="Williams P."/>
            <person name="Greenwood S.J."/>
            <person name="Moroz L.L."/>
            <person name="Walt D.R."/>
            <person name="Bodnar A.G."/>
        </authorList>
    </citation>
    <scope>NUCLEOTIDE SEQUENCE</scope>
    <source>
        <strain evidence="2">GMGI-L3</strain>
    </source>
</reference>
<dbReference type="PANTHER" id="PTHR46113:SF1">
    <property type="entry name" value="PEPTIDASE M17 LEUCYL AMINOPEPTIDASE N-TERMINAL DOMAIN-CONTAINING PROTEIN"/>
    <property type="match status" value="1"/>
</dbReference>
<dbReference type="Proteomes" id="UP000747542">
    <property type="component" value="Unassembled WGS sequence"/>
</dbReference>
<feature type="region of interest" description="Disordered" evidence="1">
    <location>
        <begin position="1"/>
        <end position="28"/>
    </location>
</feature>
<accession>A0A8J5JFM2</accession>
<evidence type="ECO:0000313" key="2">
    <source>
        <dbReference type="EMBL" id="KAG7156750.1"/>
    </source>
</evidence>
<evidence type="ECO:0000313" key="3">
    <source>
        <dbReference type="Proteomes" id="UP000747542"/>
    </source>
</evidence>
<dbReference type="AlphaFoldDB" id="A0A8J5JFM2"/>
<feature type="compositionally biased region" description="Polar residues" evidence="1">
    <location>
        <begin position="202"/>
        <end position="214"/>
    </location>
</feature>
<organism evidence="2 3">
    <name type="scientific">Homarus americanus</name>
    <name type="common">American lobster</name>
    <dbReference type="NCBI Taxonomy" id="6706"/>
    <lineage>
        <taxon>Eukaryota</taxon>
        <taxon>Metazoa</taxon>
        <taxon>Ecdysozoa</taxon>
        <taxon>Arthropoda</taxon>
        <taxon>Crustacea</taxon>
        <taxon>Multicrustacea</taxon>
        <taxon>Malacostraca</taxon>
        <taxon>Eumalacostraca</taxon>
        <taxon>Eucarida</taxon>
        <taxon>Decapoda</taxon>
        <taxon>Pleocyemata</taxon>
        <taxon>Astacidea</taxon>
        <taxon>Nephropoidea</taxon>
        <taxon>Nephropidae</taxon>
        <taxon>Homarus</taxon>
    </lineage>
</organism>
<dbReference type="PANTHER" id="PTHR46113">
    <property type="entry name" value="SNAC DOMAIN-CONTAINING PROTEIN"/>
    <property type="match status" value="1"/>
</dbReference>
<evidence type="ECO:0008006" key="4">
    <source>
        <dbReference type="Google" id="ProtNLM"/>
    </source>
</evidence>
<feature type="compositionally biased region" description="Basic and acidic residues" evidence="1">
    <location>
        <begin position="182"/>
        <end position="191"/>
    </location>
</feature>
<comment type="caution">
    <text evidence="2">The sequence shown here is derived from an EMBL/GenBank/DDBJ whole genome shotgun (WGS) entry which is preliminary data.</text>
</comment>
<name>A0A8J5JFM2_HOMAM</name>
<keyword evidence="3" id="KW-1185">Reference proteome</keyword>
<feature type="region of interest" description="Disordered" evidence="1">
    <location>
        <begin position="179"/>
        <end position="216"/>
    </location>
</feature>
<feature type="compositionally biased region" description="Polar residues" evidence="1">
    <location>
        <begin position="1"/>
        <end position="10"/>
    </location>
</feature>
<protein>
    <recommendedName>
        <fullName evidence="4">Cc8K15.2-like protein</fullName>
    </recommendedName>
</protein>
<sequence length="768" mass="87454">MEESESQSGENAKGTVRPTSSTTRSTTEIYLVGQPASSIRGSKLPTMRQVLKFFFHTVNESGDRQETFKKTVRNVLTFWNLARIKTISERGCREKLTRLWEHWRSLQKSRDRAAKDKVENFKSQLDLLWDIGAPDAVEDIEKNRLLTPADKQQDIAFYQDQRGERKAFMSGNDKIFAAKKRKQEERVEKQRSKQGRFAACEPSSSDSRPQTSVVADTPTEVEMEKKDTAIQPGRYTSKHPYVTVQLPRRILQEPALKELADRLRISNNEIVSVVAAVLRSANPPGDLSEFRISRETARRARASHRRQVAAAQREAFTPPPHAVVHWDGKLVKNVVGEEEHRQAIFISGRGHEEGKLLAVLPVKDGTGLTQARATARAIEDWSCASNVKALCFDTTTSSNTGRVQGAVVHLEALLEKQLLSLGCRHHVMELVVRAAASNIFGKTSAPMDPLFQTLKKRWSQLDHSQYLRLDIANLPESDWLSHLRHRTVSYLCVVTEWAREDYREAAELTLLVLGVNPPRGTHFLRPGACHHARWMAKIIYYLKIYMFSHQLELSSDLCVKLQRMAIFVSLLYTPAWLKSPVAEDAPVNDLQLHHELLRYRAVDCEVADAALAVASRHLWYLRPQTVVLSLCSEKLSAAEKKEMATKLSCLEETNDYANDNLVIQQTTRLSDLIDERSWMIFKEHHVCGTAWLMSSVEDWEKNEEFMKLKDFSRSLKVSNDVAERGIKLMQDFIGSVTKDEQQLQDVMQLVEKHRKQMSGFSKSALMQL</sequence>